<dbReference type="Pfam" id="PF01381">
    <property type="entry name" value="HTH_3"/>
    <property type="match status" value="1"/>
</dbReference>
<name>A0ABX4CJ57_FLAHY</name>
<keyword evidence="1" id="KW-0175">Coiled coil</keyword>
<evidence type="ECO:0000313" key="3">
    <source>
        <dbReference type="EMBL" id="OXA95393.1"/>
    </source>
</evidence>
<dbReference type="EMBL" id="MUGY01000007">
    <property type="protein sequence ID" value="OXA95393.1"/>
    <property type="molecule type" value="Genomic_DNA"/>
</dbReference>
<dbReference type="InterPro" id="IPR010982">
    <property type="entry name" value="Lambda_DNA-bd_dom_sf"/>
</dbReference>
<organism evidence="3 4">
    <name type="scientific">Flavobacterium hydatis</name>
    <name type="common">Cytophaga aquatilis</name>
    <dbReference type="NCBI Taxonomy" id="991"/>
    <lineage>
        <taxon>Bacteria</taxon>
        <taxon>Pseudomonadati</taxon>
        <taxon>Bacteroidota</taxon>
        <taxon>Flavobacteriia</taxon>
        <taxon>Flavobacteriales</taxon>
        <taxon>Flavobacteriaceae</taxon>
        <taxon>Flavobacterium</taxon>
    </lineage>
</organism>
<dbReference type="Proteomes" id="UP000198424">
    <property type="component" value="Unassembled WGS sequence"/>
</dbReference>
<gene>
    <name evidence="3" type="ORF">B0A62_08780</name>
</gene>
<evidence type="ECO:0000313" key="4">
    <source>
        <dbReference type="Proteomes" id="UP000198424"/>
    </source>
</evidence>
<dbReference type="PROSITE" id="PS50943">
    <property type="entry name" value="HTH_CROC1"/>
    <property type="match status" value="1"/>
</dbReference>
<evidence type="ECO:0000259" key="2">
    <source>
        <dbReference type="PROSITE" id="PS50943"/>
    </source>
</evidence>
<accession>A0ABX4CJ57</accession>
<proteinExistence type="predicted"/>
<reference evidence="3 4" key="1">
    <citation type="submission" date="2016-11" db="EMBL/GenBank/DDBJ databases">
        <title>Whole genomes of Flavobacteriaceae.</title>
        <authorList>
            <person name="Stine C."/>
            <person name="Li C."/>
            <person name="Tadesse D."/>
        </authorList>
    </citation>
    <scope>NUCLEOTIDE SEQUENCE [LARGE SCALE GENOMIC DNA]</scope>
    <source>
        <strain evidence="3 4">ATCC 29551</strain>
    </source>
</reference>
<feature type="domain" description="HTH cro/C1-type" evidence="2">
    <location>
        <begin position="25"/>
        <end position="79"/>
    </location>
</feature>
<evidence type="ECO:0000256" key="1">
    <source>
        <dbReference type="SAM" id="Coils"/>
    </source>
</evidence>
<dbReference type="Gene3D" id="1.10.260.40">
    <property type="entry name" value="lambda repressor-like DNA-binding domains"/>
    <property type="match status" value="1"/>
</dbReference>
<keyword evidence="4" id="KW-1185">Reference proteome</keyword>
<comment type="caution">
    <text evidence="3">The sequence shown here is derived from an EMBL/GenBank/DDBJ whole genome shotgun (WGS) entry which is preliminary data.</text>
</comment>
<dbReference type="CDD" id="cd00093">
    <property type="entry name" value="HTH_XRE"/>
    <property type="match status" value="1"/>
</dbReference>
<dbReference type="InterPro" id="IPR001387">
    <property type="entry name" value="Cro/C1-type_HTH"/>
</dbReference>
<dbReference type="SMART" id="SM00530">
    <property type="entry name" value="HTH_XRE"/>
    <property type="match status" value="1"/>
</dbReference>
<sequence length="83" mass="9338">MKNGNCLKLKKVDKSEELKRLGARIKELRNAKGLTQNKLGLLILKDQQSIHKVEAGEFNPTYLYLLALAKGLGISVKELLDFE</sequence>
<feature type="coiled-coil region" evidence="1">
    <location>
        <begin position="11"/>
        <end position="38"/>
    </location>
</feature>
<protein>
    <submittedName>
        <fullName evidence="3">Transcriptional regulator</fullName>
    </submittedName>
</protein>
<dbReference type="SUPFAM" id="SSF47413">
    <property type="entry name" value="lambda repressor-like DNA-binding domains"/>
    <property type="match status" value="1"/>
</dbReference>